<gene>
    <name evidence="2" type="ORF">DME_LOCUS4553</name>
</gene>
<dbReference type="WBParaSite" id="DME_0000019301-mRNA-1">
    <property type="protein sequence ID" value="DME_0000019301-mRNA-1"/>
    <property type="gene ID" value="DME_0000019301"/>
</dbReference>
<dbReference type="Proteomes" id="UP000274756">
    <property type="component" value="Unassembled WGS sequence"/>
</dbReference>
<reference evidence="2 4" key="2">
    <citation type="submission" date="2018-11" db="EMBL/GenBank/DDBJ databases">
        <authorList>
            <consortium name="Pathogen Informatics"/>
        </authorList>
    </citation>
    <scope>NUCLEOTIDE SEQUENCE [LARGE SCALE GENOMIC DNA]</scope>
</reference>
<feature type="region of interest" description="Disordered" evidence="1">
    <location>
        <begin position="1"/>
        <end position="94"/>
    </location>
</feature>
<sequence length="94" mass="10765">MTSKKEAEERKLELERKKQRLAEMREDKRRREEERRRNLLRNIGIENGAASGPPKTLLQKDLDEILEPVGIPSLPPIEQSPAAKSDSQAIFSSE</sequence>
<evidence type="ECO:0000313" key="2">
    <source>
        <dbReference type="EMBL" id="VDN54580.1"/>
    </source>
</evidence>
<dbReference type="STRING" id="318479.A0A0N4U0U9"/>
<dbReference type="AlphaFoldDB" id="A0A0N4U0U9"/>
<protein>
    <submittedName>
        <fullName evidence="5">Cytoplasmic dynein 1 intermediate chain 1</fullName>
    </submittedName>
</protein>
<evidence type="ECO:0000313" key="3">
    <source>
        <dbReference type="Proteomes" id="UP000038040"/>
    </source>
</evidence>
<feature type="compositionally biased region" description="Basic and acidic residues" evidence="1">
    <location>
        <begin position="1"/>
        <end position="37"/>
    </location>
</feature>
<name>A0A0N4U0U9_DRAME</name>
<evidence type="ECO:0000256" key="1">
    <source>
        <dbReference type="SAM" id="MobiDB-lite"/>
    </source>
</evidence>
<dbReference type="Proteomes" id="UP000038040">
    <property type="component" value="Unplaced"/>
</dbReference>
<organism evidence="3 5">
    <name type="scientific">Dracunculus medinensis</name>
    <name type="common">Guinea worm</name>
    <dbReference type="NCBI Taxonomy" id="318479"/>
    <lineage>
        <taxon>Eukaryota</taxon>
        <taxon>Metazoa</taxon>
        <taxon>Ecdysozoa</taxon>
        <taxon>Nematoda</taxon>
        <taxon>Chromadorea</taxon>
        <taxon>Rhabditida</taxon>
        <taxon>Spirurina</taxon>
        <taxon>Dracunculoidea</taxon>
        <taxon>Dracunculidae</taxon>
        <taxon>Dracunculus</taxon>
    </lineage>
</organism>
<evidence type="ECO:0000313" key="4">
    <source>
        <dbReference type="Proteomes" id="UP000274756"/>
    </source>
</evidence>
<keyword evidence="4" id="KW-1185">Reference proteome</keyword>
<reference evidence="5" key="1">
    <citation type="submission" date="2017-02" db="UniProtKB">
        <authorList>
            <consortium name="WormBaseParasite"/>
        </authorList>
    </citation>
    <scope>IDENTIFICATION</scope>
</reference>
<dbReference type="EMBL" id="UYYG01001150">
    <property type="protein sequence ID" value="VDN54580.1"/>
    <property type="molecule type" value="Genomic_DNA"/>
</dbReference>
<proteinExistence type="predicted"/>
<feature type="compositionally biased region" description="Polar residues" evidence="1">
    <location>
        <begin position="85"/>
        <end position="94"/>
    </location>
</feature>
<evidence type="ECO:0000313" key="5">
    <source>
        <dbReference type="WBParaSite" id="DME_0000019301-mRNA-1"/>
    </source>
</evidence>
<accession>A0A0N4U0U9</accession>